<name>A0A392S5V1_9FABA</name>
<protein>
    <submittedName>
        <fullName evidence="1">Uncharacterized protein</fullName>
    </submittedName>
</protein>
<evidence type="ECO:0000313" key="2">
    <source>
        <dbReference type="Proteomes" id="UP000265520"/>
    </source>
</evidence>
<evidence type="ECO:0000313" key="1">
    <source>
        <dbReference type="EMBL" id="MCI43256.1"/>
    </source>
</evidence>
<dbReference type="AlphaFoldDB" id="A0A392S5V1"/>
<organism evidence="1 2">
    <name type="scientific">Trifolium medium</name>
    <dbReference type="NCBI Taxonomy" id="97028"/>
    <lineage>
        <taxon>Eukaryota</taxon>
        <taxon>Viridiplantae</taxon>
        <taxon>Streptophyta</taxon>
        <taxon>Embryophyta</taxon>
        <taxon>Tracheophyta</taxon>
        <taxon>Spermatophyta</taxon>
        <taxon>Magnoliopsida</taxon>
        <taxon>eudicotyledons</taxon>
        <taxon>Gunneridae</taxon>
        <taxon>Pentapetalae</taxon>
        <taxon>rosids</taxon>
        <taxon>fabids</taxon>
        <taxon>Fabales</taxon>
        <taxon>Fabaceae</taxon>
        <taxon>Papilionoideae</taxon>
        <taxon>50 kb inversion clade</taxon>
        <taxon>NPAAA clade</taxon>
        <taxon>Hologalegina</taxon>
        <taxon>IRL clade</taxon>
        <taxon>Trifolieae</taxon>
        <taxon>Trifolium</taxon>
    </lineage>
</organism>
<reference evidence="1 2" key="1">
    <citation type="journal article" date="2018" name="Front. Plant Sci.">
        <title>Red Clover (Trifolium pratense) and Zigzag Clover (T. medium) - A Picture of Genomic Similarities and Differences.</title>
        <authorList>
            <person name="Dluhosova J."/>
            <person name="Istvanek J."/>
            <person name="Nedelnik J."/>
            <person name="Repkova J."/>
        </authorList>
    </citation>
    <scope>NUCLEOTIDE SEQUENCE [LARGE SCALE GENOMIC DNA]</scope>
    <source>
        <strain evidence="2">cv. 10/8</strain>
        <tissue evidence="1">Leaf</tissue>
    </source>
</reference>
<proteinExistence type="predicted"/>
<dbReference type="Proteomes" id="UP000265520">
    <property type="component" value="Unassembled WGS sequence"/>
</dbReference>
<accession>A0A392S5V1</accession>
<comment type="caution">
    <text evidence="1">The sequence shown here is derived from an EMBL/GenBank/DDBJ whole genome shotgun (WGS) entry which is preliminary data.</text>
</comment>
<dbReference type="EMBL" id="LXQA010314798">
    <property type="protein sequence ID" value="MCI43256.1"/>
    <property type="molecule type" value="Genomic_DNA"/>
</dbReference>
<keyword evidence="2" id="KW-1185">Reference proteome</keyword>
<feature type="non-terminal residue" evidence="1">
    <location>
        <position position="1"/>
    </location>
</feature>
<sequence>PSLAENDISGASGKDTCPTKFVSCIILLRYLFLNALDSPPPANPPAILLTVILFCSFSSSSFFGDFLGEFGGVRPCRLPWAAFSRNLHKCPLLISCLIKSFNL</sequence>